<accession>A0ABY6GI67</accession>
<dbReference type="EMBL" id="CP107052">
    <property type="protein sequence ID" value="UYH50558.1"/>
    <property type="molecule type" value="Genomic_DNA"/>
</dbReference>
<organism evidence="1 2">
    <name type="scientific">Candidatus Kirkpatrickella diaphorinae</name>
    <dbReference type="NCBI Taxonomy" id="2984322"/>
    <lineage>
        <taxon>Bacteria</taxon>
        <taxon>Pseudomonadati</taxon>
        <taxon>Pseudomonadota</taxon>
        <taxon>Alphaproteobacteria</taxon>
        <taxon>Acetobacterales</taxon>
        <taxon>Acetobacteraceae</taxon>
        <taxon>Candidatus Kirkpatrickella</taxon>
    </lineage>
</organism>
<sequence length="119" mass="13270">MTQPENLGSISPNRVPVAIRPNYMISYERGPVCIYVHADVFGWNKRVKAEFTRDIDILQALLGEPVYVAGRGGGDLKLAKFLDLFGFLFCGSVISDETQKAVPIFCRPFPGKPILVFQH</sequence>
<proteinExistence type="predicted"/>
<evidence type="ECO:0000313" key="1">
    <source>
        <dbReference type="EMBL" id="UYH50558.1"/>
    </source>
</evidence>
<evidence type="ECO:0000313" key="2">
    <source>
        <dbReference type="Proteomes" id="UP001163831"/>
    </source>
</evidence>
<name>A0ABY6GI67_9PROT</name>
<keyword evidence="2" id="KW-1185">Reference proteome</keyword>
<dbReference type="Proteomes" id="UP001163831">
    <property type="component" value="Chromosome"/>
</dbReference>
<dbReference type="RefSeq" id="WP_319806143.1">
    <property type="nucleotide sequence ID" value="NZ_CP107052.1"/>
</dbReference>
<protein>
    <submittedName>
        <fullName evidence="1">Uncharacterized protein</fullName>
    </submittedName>
</protein>
<gene>
    <name evidence="1" type="ORF">N5W20_05370</name>
</gene>
<reference evidence="1" key="1">
    <citation type="submission" date="2022-10" db="EMBL/GenBank/DDBJ databases">
        <title>Candidatus Kirkpatrella diaphorinas gen. nov., sp. nov., an uncultured endosymbiont identified in a population of Diaphorina citri from Hawaii.</title>
        <authorList>
            <person name="Henry E.M."/>
            <person name="Carlson C.R."/>
            <person name="Kuo Y.-W."/>
        </authorList>
    </citation>
    <scope>NUCLEOTIDE SEQUENCE</scope>
    <source>
        <strain evidence="1">CADCRV1</strain>
    </source>
</reference>